<evidence type="ECO:0000256" key="2">
    <source>
        <dbReference type="ARBA" id="ARBA00022448"/>
    </source>
</evidence>
<keyword evidence="6" id="KW-0249">Electron transport</keyword>
<keyword evidence="12" id="KW-1185">Reference proteome</keyword>
<evidence type="ECO:0000259" key="10">
    <source>
        <dbReference type="PROSITE" id="PS51007"/>
    </source>
</evidence>
<keyword evidence="2" id="KW-0813">Transport</keyword>
<feature type="region of interest" description="Disordered" evidence="9">
    <location>
        <begin position="152"/>
        <end position="184"/>
    </location>
</feature>
<dbReference type="Proteomes" id="UP001526246">
    <property type="component" value="Unassembled WGS sequence"/>
</dbReference>
<evidence type="ECO:0000256" key="8">
    <source>
        <dbReference type="PROSITE-ProRule" id="PRU00433"/>
    </source>
</evidence>
<feature type="domain" description="Cytochrome c" evidence="10">
    <location>
        <begin position="69"/>
        <end position="147"/>
    </location>
</feature>
<evidence type="ECO:0000256" key="3">
    <source>
        <dbReference type="ARBA" id="ARBA00022617"/>
    </source>
</evidence>
<name>A0ABT3JH82_9SPHN</name>
<evidence type="ECO:0000256" key="7">
    <source>
        <dbReference type="ARBA" id="ARBA00023004"/>
    </source>
</evidence>
<keyword evidence="7 8" id="KW-0408">Iron</keyword>
<dbReference type="Gene3D" id="1.10.760.10">
    <property type="entry name" value="Cytochrome c-like domain"/>
    <property type="match status" value="1"/>
</dbReference>
<dbReference type="EMBL" id="JAPDOB010000002">
    <property type="protein sequence ID" value="MCW3798437.1"/>
    <property type="molecule type" value="Genomic_DNA"/>
</dbReference>
<dbReference type="PROSITE" id="PS51007">
    <property type="entry name" value="CYTC"/>
    <property type="match status" value="1"/>
</dbReference>
<dbReference type="PANTHER" id="PTHR33751">
    <property type="entry name" value="CBB3-TYPE CYTOCHROME C OXIDASE SUBUNIT FIXP"/>
    <property type="match status" value="1"/>
</dbReference>
<evidence type="ECO:0000256" key="6">
    <source>
        <dbReference type="ARBA" id="ARBA00022982"/>
    </source>
</evidence>
<protein>
    <submittedName>
        <fullName evidence="11">Cytochrome c</fullName>
    </submittedName>
</protein>
<dbReference type="InterPro" id="IPR008168">
    <property type="entry name" value="Cyt_C_IC"/>
</dbReference>
<dbReference type="InterPro" id="IPR050597">
    <property type="entry name" value="Cytochrome_c_Oxidase_Subunit"/>
</dbReference>
<dbReference type="SUPFAM" id="SSF46626">
    <property type="entry name" value="Cytochrome c"/>
    <property type="match status" value="1"/>
</dbReference>
<accession>A0ABT3JH82</accession>
<feature type="compositionally biased region" description="Basic and acidic residues" evidence="9">
    <location>
        <begin position="152"/>
        <end position="161"/>
    </location>
</feature>
<gene>
    <name evidence="11" type="ORF">OMW55_11535</name>
</gene>
<evidence type="ECO:0000256" key="5">
    <source>
        <dbReference type="ARBA" id="ARBA00022723"/>
    </source>
</evidence>
<keyword evidence="4" id="KW-0679">Respiratory chain</keyword>
<dbReference type="RefSeq" id="WP_264883278.1">
    <property type="nucleotide sequence ID" value="NZ_JAPDOB010000002.1"/>
</dbReference>
<comment type="cofactor">
    <cofactor evidence="1">
        <name>heme c</name>
        <dbReference type="ChEBI" id="CHEBI:61717"/>
    </cofactor>
</comment>
<dbReference type="PROSITE" id="PS51257">
    <property type="entry name" value="PROKAR_LIPOPROTEIN"/>
    <property type="match status" value="1"/>
</dbReference>
<evidence type="ECO:0000256" key="9">
    <source>
        <dbReference type="SAM" id="MobiDB-lite"/>
    </source>
</evidence>
<dbReference type="Pfam" id="PF13442">
    <property type="entry name" value="Cytochrome_CBB3"/>
    <property type="match status" value="1"/>
</dbReference>
<keyword evidence="5 8" id="KW-0479">Metal-binding</keyword>
<evidence type="ECO:0000256" key="1">
    <source>
        <dbReference type="ARBA" id="ARBA00001926"/>
    </source>
</evidence>
<proteinExistence type="predicted"/>
<evidence type="ECO:0000313" key="12">
    <source>
        <dbReference type="Proteomes" id="UP001526246"/>
    </source>
</evidence>
<reference evidence="11 12" key="1">
    <citation type="submission" date="2022-10" db="EMBL/GenBank/DDBJ databases">
        <title>Sphingomonas sp.</title>
        <authorList>
            <person name="Jin C."/>
        </authorList>
    </citation>
    <scope>NUCLEOTIDE SEQUENCE [LARGE SCALE GENOMIC DNA]</scope>
    <source>
        <strain evidence="11 12">BN140010</strain>
    </source>
</reference>
<sequence>MSSPCRASLALAAVALLGGCDREERDSRGQPVTETVPAGATADTIYPGGPSGSTVTLSPKAAAYENNAYHIAQGQQLYGQMNCVGCHAHGGGGMGPALIDDEWRYGGRIEQIATTIVEGRPNGMPSFRGKLTDTQIWELAAYVRAMSGQVRKDAVGARTDEPSNTPPLTQTRREPIVPGEDATP</sequence>
<keyword evidence="3 8" id="KW-0349">Heme</keyword>
<evidence type="ECO:0000313" key="11">
    <source>
        <dbReference type="EMBL" id="MCW3798437.1"/>
    </source>
</evidence>
<comment type="caution">
    <text evidence="11">The sequence shown here is derived from an EMBL/GenBank/DDBJ whole genome shotgun (WGS) entry which is preliminary data.</text>
</comment>
<dbReference type="InterPro" id="IPR009056">
    <property type="entry name" value="Cyt_c-like_dom"/>
</dbReference>
<feature type="region of interest" description="Disordered" evidence="9">
    <location>
        <begin position="22"/>
        <end position="51"/>
    </location>
</feature>
<dbReference type="InterPro" id="IPR036909">
    <property type="entry name" value="Cyt_c-like_dom_sf"/>
</dbReference>
<dbReference type="PANTHER" id="PTHR33751:SF1">
    <property type="entry name" value="CBB3-TYPE CYTOCHROME C OXIDASE SUBUNIT FIXP"/>
    <property type="match status" value="1"/>
</dbReference>
<dbReference type="PRINTS" id="PR00605">
    <property type="entry name" value="CYTCHROMECIC"/>
</dbReference>
<evidence type="ECO:0000256" key="4">
    <source>
        <dbReference type="ARBA" id="ARBA00022660"/>
    </source>
</evidence>
<organism evidence="11 12">
    <name type="scientific">Sphingomonas arvum</name>
    <dbReference type="NCBI Taxonomy" id="2992113"/>
    <lineage>
        <taxon>Bacteria</taxon>
        <taxon>Pseudomonadati</taxon>
        <taxon>Pseudomonadota</taxon>
        <taxon>Alphaproteobacteria</taxon>
        <taxon>Sphingomonadales</taxon>
        <taxon>Sphingomonadaceae</taxon>
        <taxon>Sphingomonas</taxon>
    </lineage>
</organism>